<dbReference type="CDD" id="cd06850">
    <property type="entry name" value="biotinyl_domain"/>
    <property type="match status" value="1"/>
</dbReference>
<dbReference type="Pfam" id="PF00364">
    <property type="entry name" value="Biotin_lipoyl"/>
    <property type="match status" value="1"/>
</dbReference>
<evidence type="ECO:0000313" key="11">
    <source>
        <dbReference type="EMBL" id="MBB2188439.1"/>
    </source>
</evidence>
<dbReference type="InterPro" id="IPR050709">
    <property type="entry name" value="Biotin_Carboxyl_Carrier/Decarb"/>
</dbReference>
<evidence type="ECO:0000313" key="12">
    <source>
        <dbReference type="Proteomes" id="UP000555756"/>
    </source>
</evidence>
<organism evidence="11 12">
    <name type="scientific">Gluconacetobacter azotocaptans</name>
    <dbReference type="NCBI Taxonomy" id="142834"/>
    <lineage>
        <taxon>Bacteria</taxon>
        <taxon>Pseudomonadati</taxon>
        <taxon>Pseudomonadota</taxon>
        <taxon>Alphaproteobacteria</taxon>
        <taxon>Acetobacterales</taxon>
        <taxon>Acetobacteraceae</taxon>
        <taxon>Gluconacetobacter</taxon>
    </lineage>
</organism>
<comment type="pathway">
    <text evidence="2 9">Lipid metabolism; fatty acid biosynthesis.</text>
</comment>
<accession>A0A7W4JP99</accession>
<evidence type="ECO:0000256" key="1">
    <source>
        <dbReference type="ARBA" id="ARBA00003761"/>
    </source>
</evidence>
<dbReference type="GO" id="GO:0003989">
    <property type="term" value="F:acetyl-CoA carboxylase activity"/>
    <property type="evidence" value="ECO:0007669"/>
    <property type="project" value="InterPro"/>
</dbReference>
<evidence type="ECO:0000256" key="2">
    <source>
        <dbReference type="ARBA" id="ARBA00005194"/>
    </source>
</evidence>
<evidence type="ECO:0000259" key="10">
    <source>
        <dbReference type="PROSITE" id="PS50968"/>
    </source>
</evidence>
<dbReference type="EMBL" id="JABEQF010000001">
    <property type="protein sequence ID" value="MBB2188439.1"/>
    <property type="molecule type" value="Genomic_DNA"/>
</dbReference>
<protein>
    <recommendedName>
        <fullName evidence="3 9">Biotin carboxyl carrier protein of acetyl-CoA carboxylase</fullName>
    </recommendedName>
</protein>
<sequence>MDILRLKRLIDLFAHAPINELEVEDGGQLIRISRGNTAGPAPVVVPRPPDGPAATIVPERPAAPVEDVRVITAPTYGVLHLSPSPGTPPYVTMGQDIEAGQQVGLVEAMKVFNAVKATLSGRIVEILVQDGAEVEAGSPLFRLK</sequence>
<name>A0A7W4JP99_9PROT</name>
<dbReference type="PANTHER" id="PTHR45266">
    <property type="entry name" value="OXALOACETATE DECARBOXYLASE ALPHA CHAIN"/>
    <property type="match status" value="1"/>
</dbReference>
<evidence type="ECO:0000256" key="4">
    <source>
        <dbReference type="ARBA" id="ARBA00022516"/>
    </source>
</evidence>
<comment type="function">
    <text evidence="1 9">This protein is a component of the acetyl coenzyme A carboxylase complex; first, biotin carboxylase catalyzes the carboxylation of the carrier protein and then the transcarboxylase transfers the carboxyl group to form malonyl-CoA.</text>
</comment>
<dbReference type="PANTHER" id="PTHR45266:SF3">
    <property type="entry name" value="OXALOACETATE DECARBOXYLASE ALPHA CHAIN"/>
    <property type="match status" value="1"/>
</dbReference>
<dbReference type="Proteomes" id="UP000555756">
    <property type="component" value="Unassembled WGS sequence"/>
</dbReference>
<keyword evidence="6 9" id="KW-0443">Lipid metabolism</keyword>
<keyword evidence="7 9" id="KW-0275">Fatty acid biosynthesis</keyword>
<keyword evidence="4 9" id="KW-0444">Lipid biosynthesis</keyword>
<dbReference type="PROSITE" id="PS00188">
    <property type="entry name" value="BIOTIN"/>
    <property type="match status" value="1"/>
</dbReference>
<keyword evidence="5 9" id="KW-0276">Fatty acid metabolism</keyword>
<dbReference type="InterPro" id="IPR000089">
    <property type="entry name" value="Biotin_lipoyl"/>
</dbReference>
<evidence type="ECO:0000256" key="5">
    <source>
        <dbReference type="ARBA" id="ARBA00022832"/>
    </source>
</evidence>
<dbReference type="GO" id="GO:0009317">
    <property type="term" value="C:acetyl-CoA carboxylase complex"/>
    <property type="evidence" value="ECO:0007669"/>
    <property type="project" value="InterPro"/>
</dbReference>
<dbReference type="Gene3D" id="2.40.50.100">
    <property type="match status" value="1"/>
</dbReference>
<dbReference type="InterPro" id="IPR001249">
    <property type="entry name" value="AcCoA_biotinCC"/>
</dbReference>
<evidence type="ECO:0000256" key="9">
    <source>
        <dbReference type="RuleBase" id="RU364072"/>
    </source>
</evidence>
<dbReference type="SUPFAM" id="SSF51230">
    <property type="entry name" value="Single hybrid motif"/>
    <property type="match status" value="1"/>
</dbReference>
<evidence type="ECO:0000256" key="6">
    <source>
        <dbReference type="ARBA" id="ARBA00023098"/>
    </source>
</evidence>
<feature type="domain" description="Lipoyl-binding" evidence="10">
    <location>
        <begin position="68"/>
        <end position="144"/>
    </location>
</feature>
<dbReference type="RefSeq" id="WP_183117937.1">
    <property type="nucleotide sequence ID" value="NZ_JABEQF010000001.1"/>
</dbReference>
<dbReference type="UniPathway" id="UPA00094"/>
<reference evidence="11 12" key="1">
    <citation type="submission" date="2020-04" db="EMBL/GenBank/DDBJ databases">
        <title>Description of novel Gluconacetobacter.</title>
        <authorList>
            <person name="Sombolestani A."/>
        </authorList>
    </citation>
    <scope>NUCLEOTIDE SEQUENCE [LARGE SCALE GENOMIC DNA]</scope>
    <source>
        <strain evidence="11 12">LMG 21311</strain>
    </source>
</reference>
<evidence type="ECO:0000256" key="8">
    <source>
        <dbReference type="ARBA" id="ARBA00023267"/>
    </source>
</evidence>
<dbReference type="InterPro" id="IPR001882">
    <property type="entry name" value="Biotin_BS"/>
</dbReference>
<keyword evidence="12" id="KW-1185">Reference proteome</keyword>
<comment type="caution">
    <text evidence="11">The sequence shown here is derived from an EMBL/GenBank/DDBJ whole genome shotgun (WGS) entry which is preliminary data.</text>
</comment>
<gene>
    <name evidence="11" type="ORF">HLH34_00470</name>
</gene>
<dbReference type="InterPro" id="IPR011053">
    <property type="entry name" value="Single_hybrid_motif"/>
</dbReference>
<proteinExistence type="predicted"/>
<keyword evidence="8 9" id="KW-0092">Biotin</keyword>
<evidence type="ECO:0000256" key="7">
    <source>
        <dbReference type="ARBA" id="ARBA00023160"/>
    </source>
</evidence>
<dbReference type="GO" id="GO:0006633">
    <property type="term" value="P:fatty acid biosynthetic process"/>
    <property type="evidence" value="ECO:0007669"/>
    <property type="project" value="UniProtKB-UniPathway"/>
</dbReference>
<dbReference type="PRINTS" id="PR01071">
    <property type="entry name" value="ACOABIOTINCC"/>
</dbReference>
<evidence type="ECO:0000256" key="3">
    <source>
        <dbReference type="ARBA" id="ARBA00017562"/>
    </source>
</evidence>
<dbReference type="PROSITE" id="PS50968">
    <property type="entry name" value="BIOTINYL_LIPOYL"/>
    <property type="match status" value="1"/>
</dbReference>
<dbReference type="AlphaFoldDB" id="A0A7W4JP99"/>